<keyword evidence="8" id="KW-0443">Lipid metabolism</keyword>
<dbReference type="Pfam" id="PF13396">
    <property type="entry name" value="PLDc_N"/>
    <property type="match status" value="1"/>
</dbReference>
<dbReference type="Proteomes" id="UP000092607">
    <property type="component" value="Unassembled WGS sequence"/>
</dbReference>
<dbReference type="Gene3D" id="3.30.870.10">
    <property type="entry name" value="Endonuclease Chain A"/>
    <property type="match status" value="2"/>
</dbReference>
<keyword evidence="4" id="KW-0808">Transferase</keyword>
<keyword evidence="9 13" id="KW-0472">Membrane</keyword>
<feature type="domain" description="PLD phosphodiesterase" evidence="14">
    <location>
        <begin position="220"/>
        <end position="247"/>
    </location>
</feature>
<organism evidence="15 16">
    <name type="scientific">Moraxella lacunata</name>
    <dbReference type="NCBI Taxonomy" id="477"/>
    <lineage>
        <taxon>Bacteria</taxon>
        <taxon>Pseudomonadati</taxon>
        <taxon>Pseudomonadota</taxon>
        <taxon>Gammaproteobacteria</taxon>
        <taxon>Moraxellales</taxon>
        <taxon>Moraxellaceae</taxon>
        <taxon>Moraxella</taxon>
    </lineage>
</organism>
<evidence type="ECO:0000256" key="8">
    <source>
        <dbReference type="ARBA" id="ARBA00023098"/>
    </source>
</evidence>
<evidence type="ECO:0000256" key="11">
    <source>
        <dbReference type="ARBA" id="ARBA00023264"/>
    </source>
</evidence>
<evidence type="ECO:0000256" key="2">
    <source>
        <dbReference type="ARBA" id="ARBA00022475"/>
    </source>
</evidence>
<dbReference type="PANTHER" id="PTHR21248">
    <property type="entry name" value="CARDIOLIPIN SYNTHASE"/>
    <property type="match status" value="1"/>
</dbReference>
<dbReference type="InterPro" id="IPR001736">
    <property type="entry name" value="PLipase_D/transphosphatidylase"/>
</dbReference>
<dbReference type="InterPro" id="IPR022924">
    <property type="entry name" value="Cardiolipin_synthase"/>
</dbReference>
<dbReference type="NCBIfam" id="TIGR04265">
    <property type="entry name" value="bac_cardiolipin"/>
    <property type="match status" value="1"/>
</dbReference>
<dbReference type="SUPFAM" id="SSF56024">
    <property type="entry name" value="Phospholipase D/nuclease"/>
    <property type="match status" value="2"/>
</dbReference>
<keyword evidence="7 13" id="KW-1133">Transmembrane helix</keyword>
<evidence type="ECO:0000256" key="9">
    <source>
        <dbReference type="ARBA" id="ARBA00023136"/>
    </source>
</evidence>
<dbReference type="AlphaFoldDB" id="A0A1B8Q2G6"/>
<reference evidence="15 16" key="1">
    <citation type="submission" date="2016-06" db="EMBL/GenBank/DDBJ databases">
        <title>Draft genome of Moraxella lacunata CCUG 57757A.</title>
        <authorList>
            <person name="Salva-Serra F."/>
            <person name="Engstrom-Jakobsson H."/>
            <person name="Thorell K."/>
            <person name="Gonzales-Siles L."/>
            <person name="Karlsson R."/>
            <person name="Boulund F."/>
            <person name="Engstrand L."/>
            <person name="Kristiansson E."/>
            <person name="Moore E."/>
        </authorList>
    </citation>
    <scope>NUCLEOTIDE SEQUENCE [LARGE SCALE GENOMIC DNA]</scope>
    <source>
        <strain evidence="15 16">CCUG 57757A</strain>
    </source>
</reference>
<feature type="transmembrane region" description="Helical" evidence="13">
    <location>
        <begin position="36"/>
        <end position="58"/>
    </location>
</feature>
<sequence>MIDSNHWLFELLAISHFIIILVFIANILIRQKNYGVAIAWIAVLALMPYLGVVLYLIFGQIFISKRYQHRIGMIETMLIDLASHQNINLGSDKDIITHDKWRALADRGERETGFGVQGNHSVTLLSGAGQVFDALIDDIDNAKHSVLLEFYIVHPKGQVLDVFDALERACERGVSCVLLADSVGSAKFFVHERYRTLTSAGVRVEELFPVGLFKSLVARADVRNHRKLVCIDEHVGYTGSFNLADPKFFKQDSDVGQWIDVMLRVVHTQDLGVVKAMGAVITTDMGAETDDNVYFLKNIINDYRNKLTNRTATLLTTPTPTQKSYPITHNVQLQLLPSAPQLAGHLVYETIVTALYHAKREIVITTPYFVPDEPLMLALLSAKRRGVDVCIIMPKVNDSKLVKYASQAYFEPLLKAGVRLALYKNGLLHSKIISIDKEYALFGTVNMDMRSFYLNMEVTLAIYRGNESYGLIDEIDELQQDYLKGSDELSFDEWQARKWHLKLLDGAVRLFSPLL</sequence>
<evidence type="ECO:0000313" key="15">
    <source>
        <dbReference type="EMBL" id="OBX63113.1"/>
    </source>
</evidence>
<evidence type="ECO:0000256" key="1">
    <source>
        <dbReference type="ARBA" id="ARBA00004651"/>
    </source>
</evidence>
<evidence type="ECO:0000256" key="3">
    <source>
        <dbReference type="ARBA" id="ARBA00022516"/>
    </source>
</evidence>
<name>A0A1B8Q2G6_MORLA</name>
<keyword evidence="2" id="KW-1003">Cell membrane</keyword>
<evidence type="ECO:0000256" key="7">
    <source>
        <dbReference type="ARBA" id="ARBA00022989"/>
    </source>
</evidence>
<protein>
    <recommendedName>
        <fullName evidence="12">Cardiolipin synthase</fullName>
        <ecNumber evidence="12">2.7.8.-</ecNumber>
    </recommendedName>
</protein>
<keyword evidence="3" id="KW-0444">Lipid biosynthesis</keyword>
<keyword evidence="10" id="KW-0594">Phospholipid biosynthesis</keyword>
<dbReference type="OrthoDB" id="9762009at2"/>
<evidence type="ECO:0000256" key="6">
    <source>
        <dbReference type="ARBA" id="ARBA00022737"/>
    </source>
</evidence>
<dbReference type="GO" id="GO:0005886">
    <property type="term" value="C:plasma membrane"/>
    <property type="evidence" value="ECO:0007669"/>
    <property type="project" value="UniProtKB-SubCell"/>
</dbReference>
<gene>
    <name evidence="15" type="ORF">A9309_06305</name>
</gene>
<proteinExistence type="predicted"/>
<dbReference type="EMBL" id="LZMS01000054">
    <property type="protein sequence ID" value="OBX63113.1"/>
    <property type="molecule type" value="Genomic_DNA"/>
</dbReference>
<keyword evidence="5 13" id="KW-0812">Transmembrane</keyword>
<dbReference type="SMART" id="SM00155">
    <property type="entry name" value="PLDc"/>
    <property type="match status" value="2"/>
</dbReference>
<evidence type="ECO:0000256" key="5">
    <source>
        <dbReference type="ARBA" id="ARBA00022692"/>
    </source>
</evidence>
<evidence type="ECO:0000256" key="12">
    <source>
        <dbReference type="NCBIfam" id="TIGR04265"/>
    </source>
</evidence>
<evidence type="ECO:0000256" key="13">
    <source>
        <dbReference type="SAM" id="Phobius"/>
    </source>
</evidence>
<dbReference type="InterPro" id="IPR027379">
    <property type="entry name" value="CLS_N"/>
</dbReference>
<evidence type="ECO:0000313" key="16">
    <source>
        <dbReference type="Proteomes" id="UP000092607"/>
    </source>
</evidence>
<feature type="transmembrane region" description="Helical" evidence="13">
    <location>
        <begin position="6"/>
        <end position="29"/>
    </location>
</feature>
<feature type="domain" description="PLD phosphodiesterase" evidence="14">
    <location>
        <begin position="424"/>
        <end position="451"/>
    </location>
</feature>
<dbReference type="Pfam" id="PF13091">
    <property type="entry name" value="PLDc_2"/>
    <property type="match status" value="2"/>
</dbReference>
<evidence type="ECO:0000256" key="4">
    <source>
        <dbReference type="ARBA" id="ARBA00022679"/>
    </source>
</evidence>
<dbReference type="PANTHER" id="PTHR21248:SF22">
    <property type="entry name" value="PHOSPHOLIPASE D"/>
    <property type="match status" value="1"/>
</dbReference>
<dbReference type="InterPro" id="IPR025202">
    <property type="entry name" value="PLD-like_dom"/>
</dbReference>
<comment type="caution">
    <text evidence="15">The sequence shown here is derived from an EMBL/GenBank/DDBJ whole genome shotgun (WGS) entry which is preliminary data.</text>
</comment>
<accession>A0A1B8Q2G6</accession>
<comment type="subcellular location">
    <subcellularLocation>
        <location evidence="1">Cell membrane</location>
        <topology evidence="1">Multi-pass membrane protein</topology>
    </subcellularLocation>
</comment>
<evidence type="ECO:0000259" key="14">
    <source>
        <dbReference type="PROSITE" id="PS50035"/>
    </source>
</evidence>
<dbReference type="GO" id="GO:0032049">
    <property type="term" value="P:cardiolipin biosynthetic process"/>
    <property type="evidence" value="ECO:0007669"/>
    <property type="project" value="UniProtKB-UniRule"/>
</dbReference>
<keyword evidence="6" id="KW-0677">Repeat</keyword>
<keyword evidence="11" id="KW-1208">Phospholipid metabolism</keyword>
<dbReference type="RefSeq" id="WP_065255261.1">
    <property type="nucleotide sequence ID" value="NZ_JARDJM010000011.1"/>
</dbReference>
<evidence type="ECO:0000256" key="10">
    <source>
        <dbReference type="ARBA" id="ARBA00023209"/>
    </source>
</evidence>
<dbReference type="PROSITE" id="PS50035">
    <property type="entry name" value="PLD"/>
    <property type="match status" value="2"/>
</dbReference>
<dbReference type="GO" id="GO:0008808">
    <property type="term" value="F:cardiolipin synthase activity"/>
    <property type="evidence" value="ECO:0007669"/>
    <property type="project" value="UniProtKB-UniRule"/>
</dbReference>
<dbReference type="EC" id="2.7.8.-" evidence="12"/>